<name>A0A199XP07_9FLAO</name>
<dbReference type="Pfam" id="PF13380">
    <property type="entry name" value="CoA_binding_2"/>
    <property type="match status" value="1"/>
</dbReference>
<reference evidence="2 3" key="1">
    <citation type="submission" date="2016-06" db="EMBL/GenBank/DDBJ databases">
        <title>Draft genome sequence of Flavobacterium succinicans strain DD5b.</title>
        <authorList>
            <person name="Poehlein A."/>
            <person name="Daniel R."/>
            <person name="Simeonova D.D."/>
        </authorList>
    </citation>
    <scope>NUCLEOTIDE SEQUENCE [LARGE SCALE GENOMIC DNA]</scope>
    <source>
        <strain evidence="2 3">DD5b</strain>
    </source>
</reference>
<gene>
    <name evidence="2" type="ORF">FLB_23830</name>
</gene>
<dbReference type="Gene3D" id="3.40.50.720">
    <property type="entry name" value="NAD(P)-binding Rossmann-like Domain"/>
    <property type="match status" value="1"/>
</dbReference>
<dbReference type="InterPro" id="IPR003781">
    <property type="entry name" value="CoA-bd"/>
</dbReference>
<proteinExistence type="predicted"/>
<dbReference type="Proteomes" id="UP000093807">
    <property type="component" value="Unassembled WGS sequence"/>
</dbReference>
<comment type="caution">
    <text evidence="2">The sequence shown here is derived from an EMBL/GenBank/DDBJ whole genome shotgun (WGS) entry which is preliminary data.</text>
</comment>
<evidence type="ECO:0000313" key="3">
    <source>
        <dbReference type="Proteomes" id="UP000093807"/>
    </source>
</evidence>
<feature type="domain" description="CoA-binding" evidence="1">
    <location>
        <begin position="23"/>
        <end position="134"/>
    </location>
</feature>
<protein>
    <recommendedName>
        <fullName evidence="1">CoA-binding domain-containing protein</fullName>
    </recommendedName>
</protein>
<dbReference type="PATRIC" id="fig|29536.5.peg.2482"/>
<keyword evidence="3" id="KW-1185">Reference proteome</keyword>
<dbReference type="InterPro" id="IPR036291">
    <property type="entry name" value="NAD(P)-bd_dom_sf"/>
</dbReference>
<dbReference type="AlphaFoldDB" id="A0A199XP07"/>
<sequence length="140" mass="15831">MEVLPFFLTTFALYIYIKMTKNKKTLVLGATSKPEKYAYKAIMMLVDKGHAVIAIGQNAGEVAGIKIQTKAIPLKNIDTITLYLNPIRQRDYYNYIVEAKPKRVIFNPGTENPELYQLLALNGIQKEVACTLVLLTTNQY</sequence>
<dbReference type="SUPFAM" id="SSF51735">
    <property type="entry name" value="NAD(P)-binding Rossmann-fold domains"/>
    <property type="match status" value="1"/>
</dbReference>
<organism evidence="2 3">
    <name type="scientific">Flavobacterium succinicans</name>
    <dbReference type="NCBI Taxonomy" id="29536"/>
    <lineage>
        <taxon>Bacteria</taxon>
        <taxon>Pseudomonadati</taxon>
        <taxon>Bacteroidota</taxon>
        <taxon>Flavobacteriia</taxon>
        <taxon>Flavobacteriales</taxon>
        <taxon>Flavobacteriaceae</taxon>
        <taxon>Flavobacterium</taxon>
    </lineage>
</organism>
<dbReference type="EMBL" id="JMTM01000065">
    <property type="protein sequence ID" value="OAZ03137.1"/>
    <property type="molecule type" value="Genomic_DNA"/>
</dbReference>
<evidence type="ECO:0000313" key="2">
    <source>
        <dbReference type="EMBL" id="OAZ03137.1"/>
    </source>
</evidence>
<accession>A0A199XP07</accession>
<evidence type="ECO:0000259" key="1">
    <source>
        <dbReference type="Pfam" id="PF13380"/>
    </source>
</evidence>